<comment type="similarity">
    <text evidence="1">Belongs to the LytR/CpsA/Psr (LCP) family.</text>
</comment>
<accession>A0ABS9H7U2</accession>
<keyword evidence="3" id="KW-0812">Transmembrane</keyword>
<dbReference type="EMBL" id="JAKJHZ010000003">
    <property type="protein sequence ID" value="MCF6376332.1"/>
    <property type="molecule type" value="Genomic_DNA"/>
</dbReference>
<keyword evidence="3" id="KW-0472">Membrane</keyword>
<evidence type="ECO:0000256" key="2">
    <source>
        <dbReference type="SAM" id="MobiDB-lite"/>
    </source>
</evidence>
<organism evidence="5 6">
    <name type="scientific">Nocardioides potassii</name>
    <dbReference type="NCBI Taxonomy" id="2911371"/>
    <lineage>
        <taxon>Bacteria</taxon>
        <taxon>Bacillati</taxon>
        <taxon>Actinomycetota</taxon>
        <taxon>Actinomycetes</taxon>
        <taxon>Propionibacteriales</taxon>
        <taxon>Nocardioidaceae</taxon>
        <taxon>Nocardioides</taxon>
    </lineage>
</organism>
<dbReference type="Gene3D" id="3.40.630.190">
    <property type="entry name" value="LCP protein"/>
    <property type="match status" value="1"/>
</dbReference>
<feature type="transmembrane region" description="Helical" evidence="3">
    <location>
        <begin position="25"/>
        <end position="45"/>
    </location>
</feature>
<reference evidence="5 6" key="1">
    <citation type="submission" date="2022-01" db="EMBL/GenBank/DDBJ databases">
        <title>Nocardioides sp. nov., an actinomycete isolated from mining soil.</title>
        <authorList>
            <person name="Liu L."/>
        </authorList>
    </citation>
    <scope>NUCLEOTIDE SEQUENCE [LARGE SCALE GENOMIC DNA]</scope>
    <source>
        <strain evidence="5 6">KLBMP 9356</strain>
    </source>
</reference>
<dbReference type="Proteomes" id="UP001201161">
    <property type="component" value="Unassembled WGS sequence"/>
</dbReference>
<dbReference type="Pfam" id="PF03816">
    <property type="entry name" value="LytR_cpsA_psr"/>
    <property type="match status" value="1"/>
</dbReference>
<dbReference type="PANTHER" id="PTHR33392">
    <property type="entry name" value="POLYISOPRENYL-TEICHOIC ACID--PEPTIDOGLYCAN TEICHOIC ACID TRANSFERASE TAGU"/>
    <property type="match status" value="1"/>
</dbReference>
<feature type="domain" description="Cell envelope-related transcriptional attenuator" evidence="4">
    <location>
        <begin position="101"/>
        <end position="255"/>
    </location>
</feature>
<keyword evidence="6" id="KW-1185">Reference proteome</keyword>
<sequence length="383" mass="42205">MPDESPEEAEPPRATARRRWSVGRIVLVTALVLALVTGVSTVVFVRHLNGNIESVPTDGLDEKARPVERYTGNGRPLDVLVMGSDSRAGANRIDDEQGGGSDTTILVHLSADRSRAYAVSIPRDSIVDRPEDGCDSPAVTDVIWNAAFNVGGPLCTMRQLEENAHIRVEHFIVVDFASFGSMVDAVGAVEVCVPYDIVDKPRGIFVPAGNPSRLSGDEALDYVRARYVGPLLQRNDISRIRRQQEFIGALVRQVLSAGTLTRLDRVVKFLDAATKSLRTDEEFANVVRLGRVAMQLQGIGLDEIQFVTLPTEYYPRDSEFFGRVRWTDRADEIWRLLARDQELPARLIGDTSVDAEGPRADRDGSPSKSGKKEDEDEIYGICS</sequence>
<protein>
    <submittedName>
        <fullName evidence="5">LCP family protein</fullName>
    </submittedName>
</protein>
<dbReference type="NCBIfam" id="TIGR00350">
    <property type="entry name" value="lytR_cpsA_psr"/>
    <property type="match status" value="1"/>
</dbReference>
<gene>
    <name evidence="5" type="ORF">L2K70_01800</name>
</gene>
<dbReference type="RefSeq" id="WP_236398140.1">
    <property type="nucleotide sequence ID" value="NZ_JAKJHZ010000003.1"/>
</dbReference>
<evidence type="ECO:0000256" key="3">
    <source>
        <dbReference type="SAM" id="Phobius"/>
    </source>
</evidence>
<dbReference type="InterPro" id="IPR050922">
    <property type="entry name" value="LytR/CpsA/Psr_CW_biosynth"/>
</dbReference>
<dbReference type="InterPro" id="IPR004474">
    <property type="entry name" value="LytR_CpsA_psr"/>
</dbReference>
<evidence type="ECO:0000259" key="4">
    <source>
        <dbReference type="Pfam" id="PF03816"/>
    </source>
</evidence>
<evidence type="ECO:0000313" key="5">
    <source>
        <dbReference type="EMBL" id="MCF6376332.1"/>
    </source>
</evidence>
<evidence type="ECO:0000313" key="6">
    <source>
        <dbReference type="Proteomes" id="UP001201161"/>
    </source>
</evidence>
<comment type="caution">
    <text evidence="5">The sequence shown here is derived from an EMBL/GenBank/DDBJ whole genome shotgun (WGS) entry which is preliminary data.</text>
</comment>
<feature type="compositionally biased region" description="Acidic residues" evidence="2">
    <location>
        <begin position="374"/>
        <end position="383"/>
    </location>
</feature>
<keyword evidence="3" id="KW-1133">Transmembrane helix</keyword>
<feature type="region of interest" description="Disordered" evidence="2">
    <location>
        <begin position="348"/>
        <end position="383"/>
    </location>
</feature>
<dbReference type="PANTHER" id="PTHR33392:SF6">
    <property type="entry name" value="POLYISOPRENYL-TEICHOIC ACID--PEPTIDOGLYCAN TEICHOIC ACID TRANSFERASE TAGU"/>
    <property type="match status" value="1"/>
</dbReference>
<feature type="compositionally biased region" description="Basic and acidic residues" evidence="2">
    <location>
        <begin position="356"/>
        <end position="373"/>
    </location>
</feature>
<name>A0ABS9H7U2_9ACTN</name>
<evidence type="ECO:0000256" key="1">
    <source>
        <dbReference type="ARBA" id="ARBA00006068"/>
    </source>
</evidence>
<proteinExistence type="inferred from homology"/>